<evidence type="ECO:0000313" key="1">
    <source>
        <dbReference type="EMBL" id="KAF3582174.1"/>
    </source>
</evidence>
<accession>A0ABQ7DWX0</accession>
<protein>
    <recommendedName>
        <fullName evidence="3">HMA domain-containing protein</fullName>
    </recommendedName>
</protein>
<evidence type="ECO:0000313" key="2">
    <source>
        <dbReference type="Proteomes" id="UP000266723"/>
    </source>
</evidence>
<reference evidence="1 2" key="1">
    <citation type="journal article" date="2020" name="BMC Genomics">
        <title>Intraspecific diversification of the crop wild relative Brassica cretica Lam. using demographic model selection.</title>
        <authorList>
            <person name="Kioukis A."/>
            <person name="Michalopoulou V.A."/>
            <person name="Briers L."/>
            <person name="Pirintsos S."/>
            <person name="Studholme D.J."/>
            <person name="Pavlidis P."/>
            <person name="Sarris P.F."/>
        </authorList>
    </citation>
    <scope>NUCLEOTIDE SEQUENCE [LARGE SCALE GENOMIC DNA]</scope>
    <source>
        <strain evidence="2">cv. PFS-1207/04</strain>
    </source>
</reference>
<organism evidence="1 2">
    <name type="scientific">Brassica cretica</name>
    <name type="common">Mustard</name>
    <dbReference type="NCBI Taxonomy" id="69181"/>
    <lineage>
        <taxon>Eukaryota</taxon>
        <taxon>Viridiplantae</taxon>
        <taxon>Streptophyta</taxon>
        <taxon>Embryophyta</taxon>
        <taxon>Tracheophyta</taxon>
        <taxon>Spermatophyta</taxon>
        <taxon>Magnoliopsida</taxon>
        <taxon>eudicotyledons</taxon>
        <taxon>Gunneridae</taxon>
        <taxon>Pentapetalae</taxon>
        <taxon>rosids</taxon>
        <taxon>malvids</taxon>
        <taxon>Brassicales</taxon>
        <taxon>Brassicaceae</taxon>
        <taxon>Brassiceae</taxon>
        <taxon>Brassica</taxon>
    </lineage>
</organism>
<comment type="caution">
    <text evidence="1">The sequence shown here is derived from an EMBL/GenBank/DDBJ whole genome shotgun (WGS) entry which is preliminary data.</text>
</comment>
<dbReference type="EMBL" id="QGKV02000649">
    <property type="protein sequence ID" value="KAF3582174.1"/>
    <property type="molecule type" value="Genomic_DNA"/>
</dbReference>
<sequence length="156" mass="17325">MSTFLSCAYRKKGQWAFNVRGVVLPSPSTSVEESLAYFNSNGLDVWYMTTFLDAQVQARFLSLLLATRRVETVAIDAAKDMVTVKGTMDVKELVSFLANSSNEPSTFSSGQIDDSATSLAVKEEIPATGAKEGKIEVKFERRKQRVARRRKNFLTA</sequence>
<name>A0ABQ7DWX0_BRACR</name>
<gene>
    <name evidence="1" type="ORF">DY000_02034488</name>
</gene>
<evidence type="ECO:0008006" key="3">
    <source>
        <dbReference type="Google" id="ProtNLM"/>
    </source>
</evidence>
<proteinExistence type="predicted"/>
<keyword evidence="2" id="KW-1185">Reference proteome</keyword>
<dbReference type="Proteomes" id="UP000266723">
    <property type="component" value="Unassembled WGS sequence"/>
</dbReference>